<organism evidence="2 3">
    <name type="scientific">Brassica campestris</name>
    <name type="common">Field mustard</name>
    <dbReference type="NCBI Taxonomy" id="3711"/>
    <lineage>
        <taxon>Eukaryota</taxon>
        <taxon>Viridiplantae</taxon>
        <taxon>Streptophyta</taxon>
        <taxon>Embryophyta</taxon>
        <taxon>Tracheophyta</taxon>
        <taxon>Spermatophyta</taxon>
        <taxon>Magnoliopsida</taxon>
        <taxon>eudicotyledons</taxon>
        <taxon>Gunneridae</taxon>
        <taxon>Pentapetalae</taxon>
        <taxon>rosids</taxon>
        <taxon>malvids</taxon>
        <taxon>Brassicales</taxon>
        <taxon>Brassicaceae</taxon>
        <taxon>Brassiceae</taxon>
        <taxon>Brassica</taxon>
    </lineage>
</organism>
<dbReference type="EMBL" id="LS974618">
    <property type="protein sequence ID" value="CAG7893879.1"/>
    <property type="molecule type" value="Genomic_DNA"/>
</dbReference>
<proteinExistence type="predicted"/>
<feature type="compositionally biased region" description="Acidic residues" evidence="1">
    <location>
        <begin position="77"/>
        <end position="87"/>
    </location>
</feature>
<evidence type="ECO:0000313" key="3">
    <source>
        <dbReference type="Proteomes" id="UP000694005"/>
    </source>
</evidence>
<gene>
    <name evidence="2" type="ORF">BRAPAZ1V2_A02P28310.2</name>
</gene>
<evidence type="ECO:0000256" key="1">
    <source>
        <dbReference type="SAM" id="MobiDB-lite"/>
    </source>
</evidence>
<name>A0A8D9H6D3_BRACM</name>
<dbReference type="AlphaFoldDB" id="A0A8D9H6D3"/>
<protein>
    <submittedName>
        <fullName evidence="2">Uncharacterized protein</fullName>
    </submittedName>
</protein>
<feature type="region of interest" description="Disordered" evidence="1">
    <location>
        <begin position="77"/>
        <end position="100"/>
    </location>
</feature>
<evidence type="ECO:0000313" key="2">
    <source>
        <dbReference type="EMBL" id="CAG7893879.1"/>
    </source>
</evidence>
<accession>A0A8D9H6D3</accession>
<dbReference type="Proteomes" id="UP000694005">
    <property type="component" value="Chromosome A02"/>
</dbReference>
<reference evidence="2 3" key="1">
    <citation type="submission" date="2021-07" db="EMBL/GenBank/DDBJ databases">
        <authorList>
            <consortium name="Genoscope - CEA"/>
            <person name="William W."/>
        </authorList>
    </citation>
    <scope>NUCLEOTIDE SEQUENCE [LARGE SCALE GENOMIC DNA]</scope>
</reference>
<sequence>MSYIYFLKTHKLSALVDIPSLPKPQQTDLGSIGASAGSQWKEWIKRGEVELSCRVIEIGGVWILNSLESLRLAFDDEKVEDEGEEETRGETLGVLQDGPP</sequence>
<dbReference type="Gramene" id="A02p28310.2_BraZ1">
    <property type="protein sequence ID" value="A02p28310.2_BraZ1.CDS"/>
    <property type="gene ID" value="A02g28310.2_BraZ1"/>
</dbReference>
<feature type="compositionally biased region" description="Low complexity" evidence="1">
    <location>
        <begin position="90"/>
        <end position="100"/>
    </location>
</feature>